<evidence type="ECO:0000256" key="2">
    <source>
        <dbReference type="ARBA" id="ARBA00022448"/>
    </source>
</evidence>
<comment type="similarity">
    <text evidence="7">Belongs to the binding-protein-dependent transport system permease family.</text>
</comment>
<dbReference type="Gene3D" id="1.10.3720.10">
    <property type="entry name" value="MetI-like"/>
    <property type="match status" value="1"/>
</dbReference>
<evidence type="ECO:0000259" key="9">
    <source>
        <dbReference type="PROSITE" id="PS50928"/>
    </source>
</evidence>
<keyword evidence="6 7" id="KW-0472">Membrane</keyword>
<dbReference type="GO" id="GO:0005886">
    <property type="term" value="C:plasma membrane"/>
    <property type="evidence" value="ECO:0007669"/>
    <property type="project" value="UniProtKB-SubCell"/>
</dbReference>
<feature type="chain" id="PRO_5026982217" description="ABC transmembrane type-1 domain-containing protein" evidence="8">
    <location>
        <begin position="27"/>
        <end position="806"/>
    </location>
</feature>
<keyword evidence="3" id="KW-1003">Cell membrane</keyword>
<dbReference type="SUPFAM" id="SSF161098">
    <property type="entry name" value="MetI-like"/>
    <property type="match status" value="1"/>
</dbReference>
<evidence type="ECO:0000313" key="10">
    <source>
        <dbReference type="EMBL" id="CAA9281143.1"/>
    </source>
</evidence>
<evidence type="ECO:0000256" key="3">
    <source>
        <dbReference type="ARBA" id="ARBA00022475"/>
    </source>
</evidence>
<feature type="transmembrane region" description="Helical" evidence="7">
    <location>
        <begin position="467"/>
        <end position="489"/>
    </location>
</feature>
<organism evidence="10">
    <name type="scientific">uncultured Armatimonadetes bacterium</name>
    <dbReference type="NCBI Taxonomy" id="157466"/>
    <lineage>
        <taxon>Bacteria</taxon>
        <taxon>Bacillati</taxon>
        <taxon>Armatimonadota</taxon>
        <taxon>environmental samples</taxon>
    </lineage>
</organism>
<feature type="signal peptide" evidence="8">
    <location>
        <begin position="1"/>
        <end position="26"/>
    </location>
</feature>
<feature type="transmembrane region" description="Helical" evidence="7">
    <location>
        <begin position="606"/>
        <end position="623"/>
    </location>
</feature>
<feature type="transmembrane region" description="Helical" evidence="7">
    <location>
        <begin position="664"/>
        <end position="689"/>
    </location>
</feature>
<gene>
    <name evidence="10" type="ORF">AVDCRST_MAG63-3595</name>
</gene>
<dbReference type="EMBL" id="CADCTO010000476">
    <property type="protein sequence ID" value="CAA9281143.1"/>
    <property type="molecule type" value="Genomic_DNA"/>
</dbReference>
<comment type="subcellular location">
    <subcellularLocation>
        <location evidence="1 7">Cell membrane</location>
        <topology evidence="1 7">Multi-pass membrane protein</topology>
    </subcellularLocation>
</comment>
<feature type="transmembrane region" description="Helical" evidence="7">
    <location>
        <begin position="573"/>
        <end position="594"/>
    </location>
</feature>
<dbReference type="InterPro" id="IPR051393">
    <property type="entry name" value="ABC_transporter_permease"/>
</dbReference>
<name>A0A6J4JKV4_9BACT</name>
<evidence type="ECO:0000256" key="5">
    <source>
        <dbReference type="ARBA" id="ARBA00022989"/>
    </source>
</evidence>
<dbReference type="SUPFAM" id="SSF53850">
    <property type="entry name" value="Periplasmic binding protein-like II"/>
    <property type="match status" value="1"/>
</dbReference>
<feature type="domain" description="ABC transmembrane type-1" evidence="9">
    <location>
        <begin position="569"/>
        <end position="792"/>
    </location>
</feature>
<dbReference type="Pfam" id="PF01547">
    <property type="entry name" value="SBP_bac_1"/>
    <property type="match status" value="1"/>
</dbReference>
<feature type="transmembrane region" description="Helical" evidence="7">
    <location>
        <begin position="720"/>
        <end position="739"/>
    </location>
</feature>
<dbReference type="Gene3D" id="3.40.190.10">
    <property type="entry name" value="Periplasmic binding protein-like II"/>
    <property type="match status" value="1"/>
</dbReference>
<evidence type="ECO:0000256" key="8">
    <source>
        <dbReference type="SAM" id="SignalP"/>
    </source>
</evidence>
<evidence type="ECO:0000256" key="6">
    <source>
        <dbReference type="ARBA" id="ARBA00023136"/>
    </source>
</evidence>
<proteinExistence type="inferred from homology"/>
<feature type="transmembrane region" description="Helical" evidence="7">
    <location>
        <begin position="510"/>
        <end position="529"/>
    </location>
</feature>
<feature type="transmembrane region" description="Helical" evidence="7">
    <location>
        <begin position="771"/>
        <end position="791"/>
    </location>
</feature>
<dbReference type="GO" id="GO:0055085">
    <property type="term" value="P:transmembrane transport"/>
    <property type="evidence" value="ECO:0007669"/>
    <property type="project" value="InterPro"/>
</dbReference>
<dbReference type="InterPro" id="IPR035906">
    <property type="entry name" value="MetI-like_sf"/>
</dbReference>
<keyword evidence="8" id="KW-0732">Signal</keyword>
<dbReference type="Pfam" id="PF00528">
    <property type="entry name" value="BPD_transp_1"/>
    <property type="match status" value="1"/>
</dbReference>
<evidence type="ECO:0000256" key="4">
    <source>
        <dbReference type="ARBA" id="ARBA00022692"/>
    </source>
</evidence>
<keyword evidence="4 7" id="KW-0812">Transmembrane</keyword>
<sequence>MIPRFRALFFLLLLVAVLLAASVAQAAPKVVEVKVGGAYPTWGIPERNATAPADRARRAVFDAFSKKHPHIKLTRYSSLRIQGPAAESGILMAYAGGTAPDVVYVNFRLLRNYVGQGFLRPLDDLVARDPEVMGRVQPAVKKELIVDGRLYSIPYSQFVQALYYRKDLFRAAGLNPNRPPKTWDEFYAAAQALTDYEKGQWGFVFAQGSEAYWWINFLWQAGGDVAIPYENDRYRAVFNSEAGVQALEFYRKLLLGEWTDKGGTKREGVATRTSTLKQDISAGKIGMWFAYQSDDVANMNQYDLNPSLLGITAMPRGPGGKTANEINAGMWAINAAVQDPEKLAACWEMIRFMASEEAAQLRTAAYVENGLGSLVNPVELRKWGYTEYITPSQKDWLKANQELFKTGKPEPNGPNMAFIYQLMNEPLDQAIIYRDRPARKILDAAVNKINSKLLDTTPDDVMAKKRLLAWAIVSLLLCAGGFLAARALLRTRRALKSDAPAPRLPLRVHLSAWAFMAPAVASIALWAYLPLLRGMVMAFQDYRILGGSRWIGLDNFIEAVGQDTFWRGITNSFLFTGWLLGVGFVLPIVLALLLNEIPRGKVFFRLLFYLPAVTTSVVVAMLWKQFFDPGPTGLFNTFKAALDPLFAWMPFYPDGPLKWLQDPAYAMFAVVLPLVWAGAGPGSIIYLAALQSIPDEMYEAADLDGAGFWTKIFRVTIPTLTPLIIINLVGATVGAFKIMEPVLVQTGGGPDYATYTVGLEIWYNAFMYLKFGYATAAAWLMGSLLIGLTIYQLRVLQNVRFAAGNR</sequence>
<protein>
    <recommendedName>
        <fullName evidence="9">ABC transmembrane type-1 domain-containing protein</fullName>
    </recommendedName>
</protein>
<dbReference type="InterPro" id="IPR000515">
    <property type="entry name" value="MetI-like"/>
</dbReference>
<dbReference type="PANTHER" id="PTHR30193:SF41">
    <property type="entry name" value="DIACETYLCHITOBIOSE UPTAKE SYSTEM PERMEASE PROTEIN NGCF"/>
    <property type="match status" value="1"/>
</dbReference>
<dbReference type="PANTHER" id="PTHR30193">
    <property type="entry name" value="ABC TRANSPORTER PERMEASE PROTEIN"/>
    <property type="match status" value="1"/>
</dbReference>
<dbReference type="CDD" id="cd06261">
    <property type="entry name" value="TM_PBP2"/>
    <property type="match status" value="1"/>
</dbReference>
<evidence type="ECO:0000256" key="7">
    <source>
        <dbReference type="RuleBase" id="RU363032"/>
    </source>
</evidence>
<reference evidence="10" key="1">
    <citation type="submission" date="2020-02" db="EMBL/GenBank/DDBJ databases">
        <authorList>
            <person name="Meier V. D."/>
        </authorList>
    </citation>
    <scope>NUCLEOTIDE SEQUENCE</scope>
    <source>
        <strain evidence="10">AVDCRST_MAG63</strain>
    </source>
</reference>
<dbReference type="AlphaFoldDB" id="A0A6J4JKV4"/>
<keyword evidence="2 7" id="KW-0813">Transport</keyword>
<dbReference type="InterPro" id="IPR006059">
    <property type="entry name" value="SBP"/>
</dbReference>
<dbReference type="CDD" id="cd13585">
    <property type="entry name" value="PBP2_TMBP_like"/>
    <property type="match status" value="1"/>
</dbReference>
<dbReference type="PROSITE" id="PS50928">
    <property type="entry name" value="ABC_TM1"/>
    <property type="match status" value="1"/>
</dbReference>
<evidence type="ECO:0000256" key="1">
    <source>
        <dbReference type="ARBA" id="ARBA00004651"/>
    </source>
</evidence>
<accession>A0A6J4JKV4</accession>
<keyword evidence="5 7" id="KW-1133">Transmembrane helix</keyword>